<dbReference type="KEGG" id="cic:CICLE_v10010365mg"/>
<evidence type="ECO:0000256" key="2">
    <source>
        <dbReference type="ARBA" id="ARBA00006722"/>
    </source>
</evidence>
<comment type="subcellular location">
    <subcellularLocation>
        <location evidence="1 9">Secreted</location>
    </subcellularLocation>
</comment>
<dbReference type="InterPro" id="IPR039641">
    <property type="entry name" value="LCR"/>
</dbReference>
<proteinExistence type="inferred from homology"/>
<keyword evidence="11" id="KW-1185">Reference proteome</keyword>
<dbReference type="GO" id="GO:0050832">
    <property type="term" value="P:defense response to fungus"/>
    <property type="evidence" value="ECO:0007669"/>
    <property type="project" value="UniProtKB-UniRule"/>
</dbReference>
<dbReference type="Gramene" id="ESR66528">
    <property type="protein sequence ID" value="ESR66528"/>
    <property type="gene ID" value="CICLE_v10010365mg"/>
</dbReference>
<name>V4U112_CITCL</name>
<dbReference type="PANTHER" id="PTHR36788:SF2">
    <property type="entry name" value="DEFENSIN-LIKE PROTEIN 183"/>
    <property type="match status" value="1"/>
</dbReference>
<evidence type="ECO:0000256" key="8">
    <source>
        <dbReference type="ARBA" id="ARBA00023157"/>
    </source>
</evidence>
<protein>
    <recommendedName>
        <fullName evidence="9">Defensin-like protein</fullName>
    </recommendedName>
</protein>
<dbReference type="eggNOG" id="ENOG502SD1Z">
    <property type="taxonomic scope" value="Eukaryota"/>
</dbReference>
<keyword evidence="7 9" id="KW-0611">Plant defense</keyword>
<organism evidence="10 11">
    <name type="scientific">Citrus clementina</name>
    <name type="common">Clementine</name>
    <name type="synonym">Citrus deliciosa x Citrus sinensis</name>
    <dbReference type="NCBI Taxonomy" id="85681"/>
    <lineage>
        <taxon>Eukaryota</taxon>
        <taxon>Viridiplantae</taxon>
        <taxon>Streptophyta</taxon>
        <taxon>Embryophyta</taxon>
        <taxon>Tracheophyta</taxon>
        <taxon>Spermatophyta</taxon>
        <taxon>Magnoliopsida</taxon>
        <taxon>eudicotyledons</taxon>
        <taxon>Gunneridae</taxon>
        <taxon>Pentapetalae</taxon>
        <taxon>rosids</taxon>
        <taxon>malvids</taxon>
        <taxon>Sapindales</taxon>
        <taxon>Rutaceae</taxon>
        <taxon>Aurantioideae</taxon>
        <taxon>Citrus</taxon>
    </lineage>
</organism>
<evidence type="ECO:0000313" key="10">
    <source>
        <dbReference type="EMBL" id="ESR66528.1"/>
    </source>
</evidence>
<evidence type="ECO:0000256" key="4">
    <source>
        <dbReference type="ARBA" id="ARBA00022529"/>
    </source>
</evidence>
<keyword evidence="3 9" id="KW-0964">Secreted</keyword>
<gene>
    <name evidence="10" type="ORF">CICLE_v10010365mg</name>
</gene>
<keyword evidence="5 9" id="KW-0295">Fungicide</keyword>
<keyword evidence="8" id="KW-1015">Disulfide bond</keyword>
<dbReference type="Proteomes" id="UP000030687">
    <property type="component" value="Unassembled WGS sequence"/>
</dbReference>
<evidence type="ECO:0000256" key="6">
    <source>
        <dbReference type="ARBA" id="ARBA00022729"/>
    </source>
</evidence>
<accession>V4U112</accession>
<dbReference type="GO" id="GO:0031640">
    <property type="term" value="P:killing of cells of another organism"/>
    <property type="evidence" value="ECO:0007669"/>
    <property type="project" value="UniProtKB-UniRule"/>
</dbReference>
<evidence type="ECO:0000256" key="9">
    <source>
        <dbReference type="RuleBase" id="RU367109"/>
    </source>
</evidence>
<dbReference type="InParanoid" id="V4U112"/>
<dbReference type="AlphaFoldDB" id="V4U112"/>
<evidence type="ECO:0000256" key="7">
    <source>
        <dbReference type="ARBA" id="ARBA00022821"/>
    </source>
</evidence>
<keyword evidence="6" id="KW-0732">Signal</keyword>
<dbReference type="PANTHER" id="PTHR36788">
    <property type="entry name" value="DEFENSIN-LIKE PROTEIN 183"/>
    <property type="match status" value="1"/>
</dbReference>
<evidence type="ECO:0000256" key="1">
    <source>
        <dbReference type="ARBA" id="ARBA00004613"/>
    </source>
</evidence>
<evidence type="ECO:0000313" key="11">
    <source>
        <dbReference type="Proteomes" id="UP000030687"/>
    </source>
</evidence>
<keyword evidence="4 9" id="KW-0929">Antimicrobial</keyword>
<dbReference type="EMBL" id="KI535697">
    <property type="protein sequence ID" value="ESR66528.1"/>
    <property type="molecule type" value="Genomic_DNA"/>
</dbReference>
<evidence type="ECO:0000256" key="3">
    <source>
        <dbReference type="ARBA" id="ARBA00022525"/>
    </source>
</evidence>
<dbReference type="OMA" id="FICTDAC"/>
<dbReference type="GO" id="GO:0005576">
    <property type="term" value="C:extracellular region"/>
    <property type="evidence" value="ECO:0007669"/>
    <property type="project" value="UniProtKB-SubCell"/>
</dbReference>
<comment type="similarity">
    <text evidence="2 9">Belongs to the DEFL family.</text>
</comment>
<reference evidence="10 11" key="1">
    <citation type="submission" date="2013-10" db="EMBL/GenBank/DDBJ databases">
        <authorList>
            <consortium name="International Citrus Genome Consortium"/>
            <person name="Jenkins J."/>
            <person name="Schmutz J."/>
            <person name="Prochnik S."/>
            <person name="Rokhsar D."/>
            <person name="Gmitter F."/>
            <person name="Ollitrault P."/>
            <person name="Machado M."/>
            <person name="Talon M."/>
            <person name="Wincker P."/>
            <person name="Jaillon O."/>
            <person name="Morgante M."/>
        </authorList>
    </citation>
    <scope>NUCLEOTIDE SEQUENCE</scope>
    <source>
        <strain evidence="11">cv. Clemenules</strain>
    </source>
</reference>
<sequence length="130" mass="13832">MEIGDKLLLIQLINLRGNVVHTIKGDTCQEGLGQCGASNDCDLQCKTRHAGQGQGSCDRTIQPPLCTCFYPCGSPSKRPPSPKKCTAGLGACDQCRDLCCNGKCAAQFKGGQGFCDNIGAQYLCQCTYDC</sequence>
<evidence type="ECO:0000256" key="5">
    <source>
        <dbReference type="ARBA" id="ARBA00022577"/>
    </source>
</evidence>